<name>A0A2P2R205_RHIMU</name>
<dbReference type="EMBL" id="GGEC01092754">
    <property type="protein sequence ID" value="MBX73238.1"/>
    <property type="molecule type" value="Transcribed_RNA"/>
</dbReference>
<protein>
    <submittedName>
        <fullName evidence="1">Uncharacterized protein</fullName>
    </submittedName>
</protein>
<reference evidence="1" key="1">
    <citation type="submission" date="2018-02" db="EMBL/GenBank/DDBJ databases">
        <title>Rhizophora mucronata_Transcriptome.</title>
        <authorList>
            <person name="Meera S.P."/>
            <person name="Sreeshan A."/>
            <person name="Augustine A."/>
        </authorList>
    </citation>
    <scope>NUCLEOTIDE SEQUENCE</scope>
    <source>
        <tissue evidence="1">Leaf</tissue>
    </source>
</reference>
<proteinExistence type="predicted"/>
<dbReference type="AlphaFoldDB" id="A0A2P2R205"/>
<accession>A0A2P2R205</accession>
<organism evidence="1">
    <name type="scientific">Rhizophora mucronata</name>
    <name type="common">Asiatic mangrove</name>
    <dbReference type="NCBI Taxonomy" id="61149"/>
    <lineage>
        <taxon>Eukaryota</taxon>
        <taxon>Viridiplantae</taxon>
        <taxon>Streptophyta</taxon>
        <taxon>Embryophyta</taxon>
        <taxon>Tracheophyta</taxon>
        <taxon>Spermatophyta</taxon>
        <taxon>Magnoliopsida</taxon>
        <taxon>eudicotyledons</taxon>
        <taxon>Gunneridae</taxon>
        <taxon>Pentapetalae</taxon>
        <taxon>rosids</taxon>
        <taxon>fabids</taxon>
        <taxon>Malpighiales</taxon>
        <taxon>Rhizophoraceae</taxon>
        <taxon>Rhizophora</taxon>
    </lineage>
</organism>
<evidence type="ECO:0000313" key="1">
    <source>
        <dbReference type="EMBL" id="MBX73238.1"/>
    </source>
</evidence>
<sequence length="76" mass="8948">MADRWNFQCPSQDLSVIELRIEERQCVFTQGKNSRQSGDSKLINHMPIIFCVRVHMVRRWWGFGFVCKAVTTTTTR</sequence>